<feature type="chain" id="PRO_5026940383" evidence="4">
    <location>
        <begin position="29"/>
        <end position="533"/>
    </location>
</feature>
<dbReference type="Gene3D" id="3.40.50.1820">
    <property type="entry name" value="alpha/beta hydrolase"/>
    <property type="match status" value="1"/>
</dbReference>
<dbReference type="Pfam" id="PF07224">
    <property type="entry name" value="Chlorophyllase"/>
    <property type="match status" value="1"/>
</dbReference>
<keyword evidence="1 6" id="KW-0378">Hydrolase</keyword>
<feature type="signal peptide" evidence="4">
    <location>
        <begin position="1"/>
        <end position="28"/>
    </location>
</feature>
<dbReference type="InterPro" id="IPR017395">
    <property type="entry name" value="Chlorophyllase-like"/>
</dbReference>
<dbReference type="SUPFAM" id="SSF53474">
    <property type="entry name" value="alpha/beta-Hydrolases"/>
    <property type="match status" value="1"/>
</dbReference>
<sequence>MKALHWFRNLALFLGGAAPLVFSAPTLAAEDVTLSYGLLELSVSVASLEGYATDNQVSEELEFYLKFLNEEERRDLREILTTPLDVSAVTLSQVLYDPLGELWLDRLGNVIQTASRQNGARGLRGALILAADDEGGLTLLNLIRRFPTPTLRINSVEILDVVNTVVDLLDQTETAIAMLHTQTNTEIAATEPIDYAQRPDLTQAGPVSWRTQTLELRDLQRDRQLPVDLYIPQSNAPVPLVVISHGFAASRTNFVDVAQHLASYGIAVAAIEHPGSNFQQVENLLAGNASAAMAPNEFVDRPQDISYLLDYLETQTRGALTHQFDLNSVGVIGHSFGGYTALALAGAQLNVEQLETRCTSDLIEADSVNISIPLQCLALQSQFEHPLQDERVKAAFVFNPITSLVFGEAGLGQLSTPILMVGGSADPVAPALTEQIQPFTWLTPSDKYLALMQGGHHNYAQSETLPDELSGPDPTLAREYLKALGLAFMQTHVAGQSNYRQFLQAGYAQYLSRESLPLTLVQDVSLETLEASR</sequence>
<dbReference type="GO" id="GO:0003847">
    <property type="term" value="F:1-alkyl-2-acetylglycerophosphocholine esterase activity"/>
    <property type="evidence" value="ECO:0007669"/>
    <property type="project" value="TreeGrafter"/>
</dbReference>
<dbReference type="InterPro" id="IPR010802">
    <property type="entry name" value="DUF1400"/>
</dbReference>
<organism evidence="6 7">
    <name type="scientific">Adonisia turfae CCMR0082</name>
    <dbReference type="NCBI Taxonomy" id="2304604"/>
    <lineage>
        <taxon>Bacteria</taxon>
        <taxon>Bacillati</taxon>
        <taxon>Cyanobacteriota</taxon>
        <taxon>Adonisia</taxon>
        <taxon>Adonisia turfae</taxon>
    </lineage>
</organism>
<keyword evidence="3" id="KW-0443">Lipid metabolism</keyword>
<evidence type="ECO:0000256" key="2">
    <source>
        <dbReference type="ARBA" id="ARBA00022963"/>
    </source>
</evidence>
<evidence type="ECO:0000313" key="6">
    <source>
        <dbReference type="EMBL" id="NEZ66978.1"/>
    </source>
</evidence>
<accession>A0A6M0SEP6</accession>
<keyword evidence="2" id="KW-0442">Lipid degradation</keyword>
<reference evidence="6 7" key="1">
    <citation type="journal article" date="2020" name="Microb. Ecol.">
        <title>Ecogenomics of the Marine Benthic Filamentous Cyanobacterium Adonisia.</title>
        <authorList>
            <person name="Walter J.M."/>
            <person name="Coutinho F.H."/>
            <person name="Leomil L."/>
            <person name="Hargreaves P.I."/>
            <person name="Campeao M.E."/>
            <person name="Vieira V.V."/>
            <person name="Silva B.S."/>
            <person name="Fistarol G.O."/>
            <person name="Salomon P.S."/>
            <person name="Sawabe T."/>
            <person name="Mino S."/>
            <person name="Hosokawa M."/>
            <person name="Miyashita H."/>
            <person name="Maruyama F."/>
            <person name="van Verk M.C."/>
            <person name="Dutilh B.E."/>
            <person name="Thompson C.C."/>
            <person name="Thompson F.L."/>
        </authorList>
    </citation>
    <scope>NUCLEOTIDE SEQUENCE [LARGE SCALE GENOMIC DNA]</scope>
    <source>
        <strain evidence="6 7">CCMR0082</strain>
    </source>
</reference>
<comment type="caution">
    <text evidence="6">The sequence shown here is derived from an EMBL/GenBank/DDBJ whole genome shotgun (WGS) entry which is preliminary data.</text>
</comment>
<dbReference type="Proteomes" id="UP000473574">
    <property type="component" value="Unassembled WGS sequence"/>
</dbReference>
<protein>
    <submittedName>
        <fullName evidence="6">Alpha/beta hydrolase</fullName>
    </submittedName>
</protein>
<dbReference type="Pfam" id="PF07176">
    <property type="entry name" value="DUF1400"/>
    <property type="match status" value="1"/>
</dbReference>
<dbReference type="InterPro" id="IPR029058">
    <property type="entry name" value="AB_hydrolase_fold"/>
</dbReference>
<evidence type="ECO:0000256" key="4">
    <source>
        <dbReference type="SAM" id="SignalP"/>
    </source>
</evidence>
<dbReference type="EMBL" id="QZCE01000002">
    <property type="protein sequence ID" value="NEZ66978.1"/>
    <property type="molecule type" value="Genomic_DNA"/>
</dbReference>
<evidence type="ECO:0000256" key="3">
    <source>
        <dbReference type="ARBA" id="ARBA00023098"/>
    </source>
</evidence>
<keyword evidence="4" id="KW-0732">Signal</keyword>
<proteinExistence type="predicted"/>
<evidence type="ECO:0000313" key="7">
    <source>
        <dbReference type="Proteomes" id="UP000473574"/>
    </source>
</evidence>
<name>A0A6M0SEP6_9CYAN</name>
<evidence type="ECO:0000259" key="5">
    <source>
        <dbReference type="Pfam" id="PF07176"/>
    </source>
</evidence>
<dbReference type="PANTHER" id="PTHR10272">
    <property type="entry name" value="PLATELET-ACTIVATING FACTOR ACETYLHYDROLASE"/>
    <property type="match status" value="1"/>
</dbReference>
<feature type="domain" description="DUF1400" evidence="5">
    <location>
        <begin position="28"/>
        <end position="154"/>
    </location>
</feature>
<evidence type="ECO:0000256" key="1">
    <source>
        <dbReference type="ARBA" id="ARBA00022801"/>
    </source>
</evidence>
<dbReference type="PANTHER" id="PTHR10272:SF13">
    <property type="entry name" value="POLY(ETHYLENE TEREPHTHALATE) HYDROLASE"/>
    <property type="match status" value="1"/>
</dbReference>
<dbReference type="RefSeq" id="WP_163669598.1">
    <property type="nucleotide sequence ID" value="NZ_QZCE01000002.1"/>
</dbReference>
<dbReference type="GO" id="GO:0016042">
    <property type="term" value="P:lipid catabolic process"/>
    <property type="evidence" value="ECO:0007669"/>
    <property type="project" value="UniProtKB-KW"/>
</dbReference>
<dbReference type="AlphaFoldDB" id="A0A6M0SEP6"/>
<gene>
    <name evidence="6" type="ORF">D0962_30215</name>
</gene>